<evidence type="ECO:0000313" key="2">
    <source>
        <dbReference type="EMBL" id="KAF6369473.1"/>
    </source>
</evidence>
<keyword evidence="3" id="KW-1185">Reference proteome</keyword>
<dbReference type="Proteomes" id="UP000527355">
    <property type="component" value="Unassembled WGS sequence"/>
</dbReference>
<reference evidence="2 3" key="1">
    <citation type="journal article" date="2020" name="Nature">
        <title>Six reference-quality genomes reveal evolution of bat adaptations.</title>
        <authorList>
            <person name="Jebb D."/>
            <person name="Huang Z."/>
            <person name="Pippel M."/>
            <person name="Hughes G.M."/>
            <person name="Lavrichenko K."/>
            <person name="Devanna P."/>
            <person name="Winkler S."/>
            <person name="Jermiin L.S."/>
            <person name="Skirmuntt E.C."/>
            <person name="Katzourakis A."/>
            <person name="Burkitt-Gray L."/>
            <person name="Ray D.A."/>
            <person name="Sullivan K.A.M."/>
            <person name="Roscito J.G."/>
            <person name="Kirilenko B.M."/>
            <person name="Davalos L.M."/>
            <person name="Corthals A.P."/>
            <person name="Power M.L."/>
            <person name="Jones G."/>
            <person name="Ransome R.D."/>
            <person name="Dechmann D.K.N."/>
            <person name="Locatelli A.G."/>
            <person name="Puechmaille S.J."/>
            <person name="Fedrigo O."/>
            <person name="Jarvis E.D."/>
            <person name="Hiller M."/>
            <person name="Vernes S.C."/>
            <person name="Myers E.W."/>
            <person name="Teeling E.C."/>
        </authorList>
    </citation>
    <scope>NUCLEOTIDE SEQUENCE [LARGE SCALE GENOMIC DNA]</scope>
    <source>
        <strain evidence="2">MMyoMyo1</strain>
        <tissue evidence="2">Flight muscle</tissue>
    </source>
</reference>
<sequence>MSPHVPASWLLRVVFISCLHKLLRPRGPAARRPPPREGDLPRGRLCFCCRWAGGSGAAGCSSEASKAGVSLRAGPRARAADWAAPTTEFIVSAPAREPERQAGSVGSFRVSSLACRHLSSPVLTGVPLCVCVCVCPDPSYKDTSHAGPPPAT</sequence>
<keyword evidence="1" id="KW-0732">Signal</keyword>
<feature type="signal peptide" evidence="1">
    <location>
        <begin position="1"/>
        <end position="25"/>
    </location>
</feature>
<comment type="caution">
    <text evidence="2">The sequence shown here is derived from an EMBL/GenBank/DDBJ whole genome shotgun (WGS) entry which is preliminary data.</text>
</comment>
<feature type="chain" id="PRO_5029643376" description="Secreted protein" evidence="1">
    <location>
        <begin position="26"/>
        <end position="152"/>
    </location>
</feature>
<protein>
    <recommendedName>
        <fullName evidence="4">Secreted protein</fullName>
    </recommendedName>
</protein>
<evidence type="ECO:0000256" key="1">
    <source>
        <dbReference type="SAM" id="SignalP"/>
    </source>
</evidence>
<gene>
    <name evidence="2" type="ORF">mMyoMyo1_010795</name>
</gene>
<dbReference type="EMBL" id="JABWUV010000003">
    <property type="protein sequence ID" value="KAF6369473.1"/>
    <property type="molecule type" value="Genomic_DNA"/>
</dbReference>
<evidence type="ECO:0008006" key="4">
    <source>
        <dbReference type="Google" id="ProtNLM"/>
    </source>
</evidence>
<proteinExistence type="predicted"/>
<organism evidence="2 3">
    <name type="scientific">Myotis myotis</name>
    <name type="common">Greater mouse-eared bat</name>
    <name type="synonym">Vespertilio myotis</name>
    <dbReference type="NCBI Taxonomy" id="51298"/>
    <lineage>
        <taxon>Eukaryota</taxon>
        <taxon>Metazoa</taxon>
        <taxon>Chordata</taxon>
        <taxon>Craniata</taxon>
        <taxon>Vertebrata</taxon>
        <taxon>Euteleostomi</taxon>
        <taxon>Mammalia</taxon>
        <taxon>Eutheria</taxon>
        <taxon>Laurasiatheria</taxon>
        <taxon>Chiroptera</taxon>
        <taxon>Yangochiroptera</taxon>
        <taxon>Vespertilionidae</taxon>
        <taxon>Myotis</taxon>
    </lineage>
</organism>
<evidence type="ECO:0000313" key="3">
    <source>
        <dbReference type="Proteomes" id="UP000527355"/>
    </source>
</evidence>
<accession>A0A7J7Z5E3</accession>
<name>A0A7J7Z5E3_MYOMY</name>
<dbReference type="AlphaFoldDB" id="A0A7J7Z5E3"/>